<proteinExistence type="predicted"/>
<evidence type="ECO:0000313" key="1">
    <source>
        <dbReference type="EMBL" id="SFI38970.1"/>
    </source>
</evidence>
<sequence length="66" mass="7832">METPLYTDERELLVRLRQGDYKAFEQVHNQYAKLLAYKLSKLIKIPEVVQELHQTRALGSKFRLLT</sequence>
<dbReference type="GO" id="GO:0006352">
    <property type="term" value="P:DNA-templated transcription initiation"/>
    <property type="evidence" value="ECO:0007669"/>
    <property type="project" value="InterPro"/>
</dbReference>
<reference evidence="1 2" key="1">
    <citation type="submission" date="2016-10" db="EMBL/GenBank/DDBJ databases">
        <authorList>
            <person name="de Groot N.N."/>
        </authorList>
    </citation>
    <scope>NUCLEOTIDE SEQUENCE [LARGE SCALE GENOMIC DNA]</scope>
    <source>
        <strain evidence="1 2">RK1</strain>
    </source>
</reference>
<accession>A0A1I3HTW2</accession>
<dbReference type="InterPro" id="IPR013325">
    <property type="entry name" value="RNA_pol_sigma_r2"/>
</dbReference>
<dbReference type="STRING" id="1477437.SAMN05444682_103485"/>
<dbReference type="GO" id="GO:0003700">
    <property type="term" value="F:DNA-binding transcription factor activity"/>
    <property type="evidence" value="ECO:0007669"/>
    <property type="project" value="InterPro"/>
</dbReference>
<name>A0A1I3HTW2_9SPHI</name>
<evidence type="ECO:0000313" key="2">
    <source>
        <dbReference type="Proteomes" id="UP000198670"/>
    </source>
</evidence>
<keyword evidence="2" id="KW-1185">Reference proteome</keyword>
<dbReference type="Proteomes" id="UP000198670">
    <property type="component" value="Unassembled WGS sequence"/>
</dbReference>
<evidence type="ECO:0008006" key="3">
    <source>
        <dbReference type="Google" id="ProtNLM"/>
    </source>
</evidence>
<organism evidence="1 2">
    <name type="scientific">Parapedobacter indicus</name>
    <dbReference type="NCBI Taxonomy" id="1477437"/>
    <lineage>
        <taxon>Bacteria</taxon>
        <taxon>Pseudomonadati</taxon>
        <taxon>Bacteroidota</taxon>
        <taxon>Sphingobacteriia</taxon>
        <taxon>Sphingobacteriales</taxon>
        <taxon>Sphingobacteriaceae</taxon>
        <taxon>Parapedobacter</taxon>
    </lineage>
</organism>
<protein>
    <recommendedName>
        <fullName evidence="3">RNA polymerase sigma-70 factor, ECF subfamily</fullName>
    </recommendedName>
</protein>
<gene>
    <name evidence="1" type="ORF">SAMN05444682_103485</name>
</gene>
<dbReference type="SUPFAM" id="SSF88946">
    <property type="entry name" value="Sigma2 domain of RNA polymerase sigma factors"/>
    <property type="match status" value="1"/>
</dbReference>
<dbReference type="AlphaFoldDB" id="A0A1I3HTW2"/>
<dbReference type="EMBL" id="FOQO01000003">
    <property type="protein sequence ID" value="SFI38970.1"/>
    <property type="molecule type" value="Genomic_DNA"/>
</dbReference>